<keyword evidence="11" id="KW-0511">Multifunctional enzyme</keyword>
<reference evidence="17 18" key="1">
    <citation type="journal article" date="2012" name="J. Bacteriol.">
        <title>Genome Sequence of "Candidatus Nitrosoarchaeum limnia" BG20, a Low-Salinity Ammonia-Oxidizing Archaeon from the San Francisco Bay Estuary.</title>
        <authorList>
            <person name="Mosier A.C."/>
            <person name="Allen E.E."/>
            <person name="Kim M."/>
            <person name="Ferriera S."/>
            <person name="Francis C.A."/>
        </authorList>
    </citation>
    <scope>NUCLEOTIDE SEQUENCE [LARGE SCALE GENOMIC DNA]</scope>
    <source>
        <strain evidence="17 18">BG20</strain>
    </source>
</reference>
<proteinExistence type="inferred from homology"/>
<dbReference type="Pfam" id="PF24844">
    <property type="entry name" value="PolC_DP2_central"/>
    <property type="match status" value="1"/>
</dbReference>
<evidence type="ECO:0000259" key="15">
    <source>
        <dbReference type="Pfam" id="PF03833"/>
    </source>
</evidence>
<organism evidence="17 18">
    <name type="scientific">Candidatus Nitrosarchaeum limnium BG20</name>
    <dbReference type="NCBI Taxonomy" id="859192"/>
    <lineage>
        <taxon>Archaea</taxon>
        <taxon>Nitrososphaerota</taxon>
        <taxon>Nitrososphaeria</taxon>
        <taxon>Nitrosopumilales</taxon>
        <taxon>Nitrosopumilaceae</taxon>
        <taxon>Nitrosarchaeum</taxon>
    </lineage>
</organism>
<keyword evidence="6" id="KW-0540">Nuclease</keyword>
<evidence type="ECO:0000256" key="8">
    <source>
        <dbReference type="ARBA" id="ARBA00022839"/>
    </source>
</evidence>
<dbReference type="InterPro" id="IPR056171">
    <property type="entry name" value="PolC_DP2_central_dom"/>
</dbReference>
<keyword evidence="10" id="KW-0238">DNA-binding</keyword>
<evidence type="ECO:0000256" key="10">
    <source>
        <dbReference type="ARBA" id="ARBA00023125"/>
    </source>
</evidence>
<evidence type="ECO:0000256" key="6">
    <source>
        <dbReference type="ARBA" id="ARBA00022722"/>
    </source>
</evidence>
<keyword evidence="18" id="KW-1185">Reference proteome</keyword>
<evidence type="ECO:0000256" key="12">
    <source>
        <dbReference type="ARBA" id="ARBA00025068"/>
    </source>
</evidence>
<comment type="catalytic activity">
    <reaction evidence="14">
        <text>DNA(n) + a 2'-deoxyribonucleoside 5'-triphosphate = DNA(n+1) + diphosphate</text>
        <dbReference type="Rhea" id="RHEA:22508"/>
        <dbReference type="Rhea" id="RHEA-COMP:17339"/>
        <dbReference type="Rhea" id="RHEA-COMP:17340"/>
        <dbReference type="ChEBI" id="CHEBI:33019"/>
        <dbReference type="ChEBI" id="CHEBI:61560"/>
        <dbReference type="ChEBI" id="CHEBI:173112"/>
        <dbReference type="EC" id="2.7.7.7"/>
    </reaction>
</comment>
<keyword evidence="3" id="KW-0808">Transferase</keyword>
<evidence type="ECO:0000256" key="4">
    <source>
        <dbReference type="ARBA" id="ARBA00022695"/>
    </source>
</evidence>
<evidence type="ECO:0000256" key="14">
    <source>
        <dbReference type="ARBA" id="ARBA00049244"/>
    </source>
</evidence>
<dbReference type="EMBL" id="AHJG01000077">
    <property type="protein sequence ID" value="EPA06283.1"/>
    <property type="molecule type" value="Genomic_DNA"/>
</dbReference>
<evidence type="ECO:0000256" key="11">
    <source>
        <dbReference type="ARBA" id="ARBA00023268"/>
    </source>
</evidence>
<dbReference type="InterPro" id="IPR016033">
    <property type="entry name" value="PolC_DP2_N"/>
</dbReference>
<comment type="subunit">
    <text evidence="2">Heterodimer of a large subunit and a small subunit.</text>
</comment>
<evidence type="ECO:0000256" key="9">
    <source>
        <dbReference type="ARBA" id="ARBA00022932"/>
    </source>
</evidence>
<keyword evidence="4" id="KW-0548">Nucleotidyltransferase</keyword>
<dbReference type="GO" id="GO:0003887">
    <property type="term" value="F:DNA-directed DNA polymerase activity"/>
    <property type="evidence" value="ECO:0007669"/>
    <property type="project" value="UniProtKB-KW"/>
</dbReference>
<evidence type="ECO:0000256" key="2">
    <source>
        <dbReference type="ARBA" id="ARBA00011315"/>
    </source>
</evidence>
<dbReference type="RefSeq" id="WP_250635818.1">
    <property type="nucleotide sequence ID" value="NZ_AHJG01000077.1"/>
</dbReference>
<feature type="domain" description="DNA polymerase II large subunit DP2 central" evidence="16">
    <location>
        <begin position="304"/>
        <end position="402"/>
    </location>
</feature>
<keyword evidence="9" id="KW-0239">DNA-directed DNA polymerase</keyword>
<evidence type="ECO:0000256" key="3">
    <source>
        <dbReference type="ARBA" id="ARBA00022679"/>
    </source>
</evidence>
<name>S2E6B1_9ARCH</name>
<evidence type="ECO:0000256" key="7">
    <source>
        <dbReference type="ARBA" id="ARBA00022801"/>
    </source>
</evidence>
<dbReference type="AlphaFoldDB" id="S2E6B1"/>
<dbReference type="InterPro" id="IPR004475">
    <property type="entry name" value="PolC_DP2"/>
</dbReference>
<evidence type="ECO:0000256" key="1">
    <source>
        <dbReference type="ARBA" id="ARBA00011053"/>
    </source>
</evidence>
<dbReference type="GO" id="GO:0003677">
    <property type="term" value="F:DNA binding"/>
    <property type="evidence" value="ECO:0007669"/>
    <property type="project" value="UniProtKB-KW"/>
</dbReference>
<dbReference type="PANTHER" id="PTHR42210">
    <property type="entry name" value="DNA POLYMERASE II LARGE SUBUNIT"/>
    <property type="match status" value="1"/>
</dbReference>
<keyword evidence="7" id="KW-0378">Hydrolase</keyword>
<evidence type="ECO:0000259" key="16">
    <source>
        <dbReference type="Pfam" id="PF24844"/>
    </source>
</evidence>
<keyword evidence="8" id="KW-0269">Exonuclease</keyword>
<dbReference type="PANTHER" id="PTHR42210:SF1">
    <property type="entry name" value="DNA POLYMERASE II LARGE SUBUNIT"/>
    <property type="match status" value="1"/>
</dbReference>
<accession>S2E6B1</accession>
<protein>
    <recommendedName>
        <fullName evidence="13">DNA polymerase II large subunit</fullName>
    </recommendedName>
</protein>
<dbReference type="PATRIC" id="fig|859192.6.peg.537"/>
<keyword evidence="5" id="KW-0235">DNA replication</keyword>
<feature type="domain" description="DNA polymerase II large subunit DP2 N-terminal" evidence="15">
    <location>
        <begin position="21"/>
        <end position="292"/>
    </location>
</feature>
<evidence type="ECO:0000256" key="13">
    <source>
        <dbReference type="ARBA" id="ARBA00026137"/>
    </source>
</evidence>
<dbReference type="GO" id="GO:0004527">
    <property type="term" value="F:exonuclease activity"/>
    <property type="evidence" value="ECO:0007669"/>
    <property type="project" value="UniProtKB-KW"/>
</dbReference>
<dbReference type="GO" id="GO:0006260">
    <property type="term" value="P:DNA replication"/>
    <property type="evidence" value="ECO:0007669"/>
    <property type="project" value="UniProtKB-KW"/>
</dbReference>
<dbReference type="Pfam" id="PF03833">
    <property type="entry name" value="PolC_DP2_N"/>
    <property type="match status" value="1"/>
</dbReference>
<evidence type="ECO:0000313" key="17">
    <source>
        <dbReference type="EMBL" id="EPA06283.1"/>
    </source>
</evidence>
<dbReference type="Proteomes" id="UP000014065">
    <property type="component" value="Unassembled WGS sequence"/>
</dbReference>
<comment type="similarity">
    <text evidence="1">Belongs to the archaeal DNA polymerase II family.</text>
</comment>
<sequence length="404" mass="44403">MSENDAISRISSIKMPDYYLDYYSNLSKDTYTIFEHAAFAKSTLVDSSGIIEPKIAFDLADRVAKMHDIDIADPLRELLRIHGKELSALIISKEIALGKYLLADATLQQKLDLAVRVGLAIVTEGVTIAPLQGISEVTIKKNKDGSDYLSVSIAGPMRSAGGTESAVTILIADHVRKAVGLSKYQANCFDDETGRFVEELRIYEREASSFQFHILDEDIERVIANLPVELDGVDTDPFEVVNHKGMTRIKTDRVRGGALRVLNDGLIGRSKKLLKRIELYQLDGWEWLGDLKGAIQTGDNQEDAAAKRMREVITGRSVLSMPNRLGGFRLRYGRSCNTGFAAVGIHPVIAEILDHTIAVGTQIKIDIPGKGATVAFVDSIDTPTVRLNNGDVVKIKNVKHGIEN</sequence>
<evidence type="ECO:0000256" key="5">
    <source>
        <dbReference type="ARBA" id="ARBA00022705"/>
    </source>
</evidence>
<comment type="caution">
    <text evidence="17">The sequence shown here is derived from an EMBL/GenBank/DDBJ whole genome shotgun (WGS) entry which is preliminary data.</text>
</comment>
<evidence type="ECO:0000313" key="18">
    <source>
        <dbReference type="Proteomes" id="UP000014065"/>
    </source>
</evidence>
<gene>
    <name evidence="17" type="ORF">BG20_I1500</name>
</gene>
<comment type="function">
    <text evidence="12">Possesses two activities: a DNA synthesis (polymerase) and an exonucleolytic activity that degrades single-stranded DNA in the 3'- to 5'-direction. Has a template-primer preference which is characteristic of a replicative DNA polymerase.</text>
</comment>